<evidence type="ECO:0000313" key="2">
    <source>
        <dbReference type="Proteomes" id="UP000886501"/>
    </source>
</evidence>
<reference evidence="1" key="2">
    <citation type="journal article" date="2020" name="Nat. Commun.">
        <title>Large-scale genome sequencing of mycorrhizal fungi provides insights into the early evolution of symbiotic traits.</title>
        <authorList>
            <person name="Miyauchi S."/>
            <person name="Kiss E."/>
            <person name="Kuo A."/>
            <person name="Drula E."/>
            <person name="Kohler A."/>
            <person name="Sanchez-Garcia M."/>
            <person name="Morin E."/>
            <person name="Andreopoulos B."/>
            <person name="Barry K.W."/>
            <person name="Bonito G."/>
            <person name="Buee M."/>
            <person name="Carver A."/>
            <person name="Chen C."/>
            <person name="Cichocki N."/>
            <person name="Clum A."/>
            <person name="Culley D."/>
            <person name="Crous P.W."/>
            <person name="Fauchery L."/>
            <person name="Girlanda M."/>
            <person name="Hayes R.D."/>
            <person name="Keri Z."/>
            <person name="LaButti K."/>
            <person name="Lipzen A."/>
            <person name="Lombard V."/>
            <person name="Magnuson J."/>
            <person name="Maillard F."/>
            <person name="Murat C."/>
            <person name="Nolan M."/>
            <person name="Ohm R.A."/>
            <person name="Pangilinan J."/>
            <person name="Pereira M.F."/>
            <person name="Perotto S."/>
            <person name="Peter M."/>
            <person name="Pfister S."/>
            <person name="Riley R."/>
            <person name="Sitrit Y."/>
            <person name="Stielow J.B."/>
            <person name="Szollosi G."/>
            <person name="Zifcakova L."/>
            <person name="Stursova M."/>
            <person name="Spatafora J.W."/>
            <person name="Tedersoo L."/>
            <person name="Vaario L.M."/>
            <person name="Yamada A."/>
            <person name="Yan M."/>
            <person name="Wang P."/>
            <person name="Xu J."/>
            <person name="Bruns T."/>
            <person name="Baldrian P."/>
            <person name="Vilgalys R."/>
            <person name="Dunand C."/>
            <person name="Henrissat B."/>
            <person name="Grigoriev I.V."/>
            <person name="Hibbett D."/>
            <person name="Nagy L.G."/>
            <person name="Martin F.M."/>
        </authorList>
    </citation>
    <scope>NUCLEOTIDE SEQUENCE</scope>
    <source>
        <strain evidence="1">P2</strain>
    </source>
</reference>
<dbReference type="Proteomes" id="UP000886501">
    <property type="component" value="Unassembled WGS sequence"/>
</dbReference>
<reference evidence="1" key="1">
    <citation type="submission" date="2019-10" db="EMBL/GenBank/DDBJ databases">
        <authorList>
            <consortium name="DOE Joint Genome Institute"/>
            <person name="Kuo A."/>
            <person name="Miyauchi S."/>
            <person name="Kiss E."/>
            <person name="Drula E."/>
            <person name="Kohler A."/>
            <person name="Sanchez-Garcia M."/>
            <person name="Andreopoulos B."/>
            <person name="Barry K.W."/>
            <person name="Bonito G."/>
            <person name="Buee M."/>
            <person name="Carver A."/>
            <person name="Chen C."/>
            <person name="Cichocki N."/>
            <person name="Clum A."/>
            <person name="Culley D."/>
            <person name="Crous P.W."/>
            <person name="Fauchery L."/>
            <person name="Girlanda M."/>
            <person name="Hayes R."/>
            <person name="Keri Z."/>
            <person name="Labutti K."/>
            <person name="Lipzen A."/>
            <person name="Lombard V."/>
            <person name="Magnuson J."/>
            <person name="Maillard F."/>
            <person name="Morin E."/>
            <person name="Murat C."/>
            <person name="Nolan M."/>
            <person name="Ohm R."/>
            <person name="Pangilinan J."/>
            <person name="Pereira M."/>
            <person name="Perotto S."/>
            <person name="Peter M."/>
            <person name="Riley R."/>
            <person name="Sitrit Y."/>
            <person name="Stielow B."/>
            <person name="Szollosi G."/>
            <person name="Zifcakova L."/>
            <person name="Stursova M."/>
            <person name="Spatafora J.W."/>
            <person name="Tedersoo L."/>
            <person name="Vaario L.-M."/>
            <person name="Yamada A."/>
            <person name="Yan M."/>
            <person name="Wang P."/>
            <person name="Xu J."/>
            <person name="Bruns T."/>
            <person name="Baldrian P."/>
            <person name="Vilgalys R."/>
            <person name="Henrissat B."/>
            <person name="Grigoriev I.V."/>
            <person name="Hibbett D."/>
            <person name="Nagy L.G."/>
            <person name="Martin F.M."/>
        </authorList>
    </citation>
    <scope>NUCLEOTIDE SEQUENCE</scope>
    <source>
        <strain evidence="1">P2</strain>
    </source>
</reference>
<protein>
    <submittedName>
        <fullName evidence="1">Uncharacterized protein</fullName>
    </submittedName>
</protein>
<organism evidence="1 2">
    <name type="scientific">Thelephora ganbajun</name>
    <name type="common">Ganba fungus</name>
    <dbReference type="NCBI Taxonomy" id="370292"/>
    <lineage>
        <taxon>Eukaryota</taxon>
        <taxon>Fungi</taxon>
        <taxon>Dikarya</taxon>
        <taxon>Basidiomycota</taxon>
        <taxon>Agaricomycotina</taxon>
        <taxon>Agaricomycetes</taxon>
        <taxon>Thelephorales</taxon>
        <taxon>Thelephoraceae</taxon>
        <taxon>Thelephora</taxon>
    </lineage>
</organism>
<accession>A0ACB6ZUB8</accession>
<keyword evidence="2" id="KW-1185">Reference proteome</keyword>
<comment type="caution">
    <text evidence="1">The sequence shown here is derived from an EMBL/GenBank/DDBJ whole genome shotgun (WGS) entry which is preliminary data.</text>
</comment>
<sequence>MLGKGRLSYSPSTIAIALDRAIELVTLFLTHWHVGDTLTKGSSDYLTGDNPVVAGCRSPAKATTARFNQFIASQAIFYHTGSQSPHHETTPTNPPRTATRISVTGGHNAHTESFSVVPFSSTAWSIDDFREPGTPRVRYLIPTHRLATFCEVCMRLELLRGIPLFHPVITFLGGWFDESFGFMEKQSHYKTVLDV</sequence>
<proteinExistence type="predicted"/>
<evidence type="ECO:0000313" key="1">
    <source>
        <dbReference type="EMBL" id="KAF9653237.1"/>
    </source>
</evidence>
<dbReference type="EMBL" id="MU117964">
    <property type="protein sequence ID" value="KAF9653237.1"/>
    <property type="molecule type" value="Genomic_DNA"/>
</dbReference>
<gene>
    <name evidence="1" type="ORF">BDM02DRAFT_1881025</name>
</gene>
<name>A0ACB6ZUB8_THEGA</name>